<comment type="caution">
    <text evidence="3">The sequence shown here is derived from an EMBL/GenBank/DDBJ whole genome shotgun (WGS) entry which is preliminary data.</text>
</comment>
<dbReference type="RefSeq" id="WP_168519909.1">
    <property type="nucleotide sequence ID" value="NZ_JAAXLS010000028.1"/>
</dbReference>
<feature type="chain" id="PRO_5045146216" description="DUF3558 domain-containing protein" evidence="2">
    <location>
        <begin position="24"/>
        <end position="414"/>
    </location>
</feature>
<reference evidence="3 4" key="1">
    <citation type="submission" date="2020-04" db="EMBL/GenBank/DDBJ databases">
        <title>Novel species.</title>
        <authorList>
            <person name="Teo W.F.A."/>
            <person name="Lipun K."/>
            <person name="Srisuk N."/>
            <person name="Duangmal K."/>
        </authorList>
    </citation>
    <scope>NUCLEOTIDE SEQUENCE [LARGE SCALE GENOMIC DNA]</scope>
    <source>
        <strain evidence="3 4">K13G38</strain>
    </source>
</reference>
<feature type="region of interest" description="Disordered" evidence="1">
    <location>
        <begin position="88"/>
        <end position="110"/>
    </location>
</feature>
<gene>
    <name evidence="3" type="ORF">HFP15_28830</name>
</gene>
<dbReference type="EMBL" id="JAAXLS010000028">
    <property type="protein sequence ID" value="NKQ56884.1"/>
    <property type="molecule type" value="Genomic_DNA"/>
</dbReference>
<feature type="signal peptide" evidence="2">
    <location>
        <begin position="1"/>
        <end position="23"/>
    </location>
</feature>
<evidence type="ECO:0008006" key="5">
    <source>
        <dbReference type="Google" id="ProtNLM"/>
    </source>
</evidence>
<keyword evidence="2" id="KW-0732">Signal</keyword>
<protein>
    <recommendedName>
        <fullName evidence="5">DUF3558 domain-containing protein</fullName>
    </recommendedName>
</protein>
<name>A0ABX1JBM0_9PSEU</name>
<proteinExistence type="predicted"/>
<organism evidence="3 4">
    <name type="scientific">Amycolatopsis acididurans</name>
    <dbReference type="NCBI Taxonomy" id="2724524"/>
    <lineage>
        <taxon>Bacteria</taxon>
        <taxon>Bacillati</taxon>
        <taxon>Actinomycetota</taxon>
        <taxon>Actinomycetes</taxon>
        <taxon>Pseudonocardiales</taxon>
        <taxon>Pseudonocardiaceae</taxon>
        <taxon>Amycolatopsis</taxon>
    </lineage>
</organism>
<evidence type="ECO:0000313" key="3">
    <source>
        <dbReference type="EMBL" id="NKQ56884.1"/>
    </source>
</evidence>
<dbReference type="Proteomes" id="UP000715441">
    <property type="component" value="Unassembled WGS sequence"/>
</dbReference>
<evidence type="ECO:0000313" key="4">
    <source>
        <dbReference type="Proteomes" id="UP000715441"/>
    </source>
</evidence>
<evidence type="ECO:0000256" key="2">
    <source>
        <dbReference type="SAM" id="SignalP"/>
    </source>
</evidence>
<evidence type="ECO:0000256" key="1">
    <source>
        <dbReference type="SAM" id="MobiDB-lite"/>
    </source>
</evidence>
<keyword evidence="4" id="KW-1185">Reference proteome</keyword>
<accession>A0ABX1JBM0</accession>
<sequence length="414" mass="44406">MKIRHRAGGVLLAATALVTSACATVVAGTPLPPSAPPGPAVHLTQQVAAAAPKTYEGVPTYDPCAILTIDLVRQAGYLLDPANEYHDDRFTANGDKGNPQHPIGSPDPAGECDIWPRNSANFVSLQINQLPFQDTDDRDTVTRVNDPARLGANLVKDDNRDGMRVVTSTVDQPGRYQVTYFLGDYWAVLLVYAGGADGLTKSPEEILGFLTDQVAAKLRAGPGAAGQSEFGFGGAYAFAPTACSIYHGEDFPASFNEPEIGRVEEAFQLGERTLTADPVDAGQHLGPWQYARSSCTRANHAAVDFTGTAQKLTVQLESYSDEAGAAYSNTWSCSGDPKYKAPYGAPLTLQNKIGDGHVCFVKMGEFNPDFQFKVGRHVVTIHSFAASTYQNLDTSAAVLEKVSEQIAQRLTQYK</sequence>
<dbReference type="PROSITE" id="PS51257">
    <property type="entry name" value="PROKAR_LIPOPROTEIN"/>
    <property type="match status" value="1"/>
</dbReference>